<reference evidence="6 7" key="1">
    <citation type="submission" date="2022-10" db="EMBL/GenBank/DDBJ databases">
        <title>Defluviimonas sp. nov., isolated from ocean surface sediments.</title>
        <authorList>
            <person name="He W."/>
            <person name="Wang L."/>
            <person name="Zhang D.-F."/>
        </authorList>
    </citation>
    <scope>NUCLEOTIDE SEQUENCE [LARGE SCALE GENOMIC DNA]</scope>
    <source>
        <strain evidence="6 7">WL0050</strain>
    </source>
</reference>
<organism evidence="6 7">
    <name type="scientific">Albidovulum litorale</name>
    <dbReference type="NCBI Taxonomy" id="2984134"/>
    <lineage>
        <taxon>Bacteria</taxon>
        <taxon>Pseudomonadati</taxon>
        <taxon>Pseudomonadota</taxon>
        <taxon>Alphaproteobacteria</taxon>
        <taxon>Rhodobacterales</taxon>
        <taxon>Paracoccaceae</taxon>
        <taxon>Albidovulum</taxon>
    </lineage>
</organism>
<dbReference type="InterPro" id="IPR009057">
    <property type="entry name" value="Homeodomain-like_sf"/>
</dbReference>
<dbReference type="PROSITE" id="PS50977">
    <property type="entry name" value="HTH_TETR_2"/>
    <property type="match status" value="1"/>
</dbReference>
<dbReference type="Gene3D" id="1.10.357.10">
    <property type="entry name" value="Tetracycline Repressor, domain 2"/>
    <property type="match status" value="1"/>
</dbReference>
<feature type="DNA-binding region" description="H-T-H motif" evidence="4">
    <location>
        <begin position="33"/>
        <end position="52"/>
    </location>
</feature>
<evidence type="ECO:0000256" key="1">
    <source>
        <dbReference type="ARBA" id="ARBA00023015"/>
    </source>
</evidence>
<gene>
    <name evidence="6" type="ORF">OEZ71_17725</name>
</gene>
<dbReference type="Proteomes" id="UP001652564">
    <property type="component" value="Unassembled WGS sequence"/>
</dbReference>
<keyword evidence="7" id="KW-1185">Reference proteome</keyword>
<dbReference type="PANTHER" id="PTHR30055">
    <property type="entry name" value="HTH-TYPE TRANSCRIPTIONAL REGULATOR RUTR"/>
    <property type="match status" value="1"/>
</dbReference>
<keyword evidence="3" id="KW-0804">Transcription</keyword>
<dbReference type="Pfam" id="PF00440">
    <property type="entry name" value="TetR_N"/>
    <property type="match status" value="1"/>
</dbReference>
<dbReference type="InterPro" id="IPR001647">
    <property type="entry name" value="HTH_TetR"/>
</dbReference>
<dbReference type="PANTHER" id="PTHR30055:SF234">
    <property type="entry name" value="HTH-TYPE TRANSCRIPTIONAL REGULATOR BETI"/>
    <property type="match status" value="1"/>
</dbReference>
<dbReference type="SUPFAM" id="SSF46689">
    <property type="entry name" value="Homeodomain-like"/>
    <property type="match status" value="1"/>
</dbReference>
<name>A0ABT2ZTR8_9RHOB</name>
<protein>
    <submittedName>
        <fullName evidence="6">TetR/AcrR family transcriptional regulator</fullName>
    </submittedName>
</protein>
<dbReference type="EMBL" id="JAOWKZ010000004">
    <property type="protein sequence ID" value="MCV2874141.1"/>
    <property type="molecule type" value="Genomic_DNA"/>
</dbReference>
<dbReference type="PRINTS" id="PR00455">
    <property type="entry name" value="HTHTETR"/>
</dbReference>
<evidence type="ECO:0000256" key="4">
    <source>
        <dbReference type="PROSITE-ProRule" id="PRU00335"/>
    </source>
</evidence>
<sequence>MARAVQKRTLETRARLIAAAEGVIAEVGYEAMRVEEVVLRAGVAKGTFFAHFRDKEALLELLIGARIDTELDRIEALPAPADIPAIVRALMPLVAVMISERYVFDLILRYSGAAGVAEIGPIAQTFARTDQVLGEWLARGPFRRDVTPALLSSGVQAFLIHVIALHFCALHQKQTLQEMLMELLQAWLLPGGRIKN</sequence>
<accession>A0ABT2ZTR8</accession>
<comment type="caution">
    <text evidence="6">The sequence shown here is derived from an EMBL/GenBank/DDBJ whole genome shotgun (WGS) entry which is preliminary data.</text>
</comment>
<keyword evidence="1" id="KW-0805">Transcription regulation</keyword>
<keyword evidence="2 4" id="KW-0238">DNA-binding</keyword>
<evidence type="ECO:0000256" key="2">
    <source>
        <dbReference type="ARBA" id="ARBA00023125"/>
    </source>
</evidence>
<dbReference type="RefSeq" id="WP_263741390.1">
    <property type="nucleotide sequence ID" value="NZ_JAOWKZ010000004.1"/>
</dbReference>
<evidence type="ECO:0000259" key="5">
    <source>
        <dbReference type="PROSITE" id="PS50977"/>
    </source>
</evidence>
<evidence type="ECO:0000313" key="6">
    <source>
        <dbReference type="EMBL" id="MCV2874141.1"/>
    </source>
</evidence>
<dbReference type="InterPro" id="IPR050109">
    <property type="entry name" value="HTH-type_TetR-like_transc_reg"/>
</dbReference>
<proteinExistence type="predicted"/>
<evidence type="ECO:0000313" key="7">
    <source>
        <dbReference type="Proteomes" id="UP001652564"/>
    </source>
</evidence>
<feature type="domain" description="HTH tetR-type" evidence="5">
    <location>
        <begin position="10"/>
        <end position="70"/>
    </location>
</feature>
<evidence type="ECO:0000256" key="3">
    <source>
        <dbReference type="ARBA" id="ARBA00023163"/>
    </source>
</evidence>